<dbReference type="PANTHER" id="PTHR43808:SF31">
    <property type="entry name" value="N-ACETYL-L-CITRULLINE DEACETYLASE"/>
    <property type="match status" value="1"/>
</dbReference>
<protein>
    <recommendedName>
        <fullName evidence="6">Probable succinyl-diaminopimelate desuccinylase</fullName>
        <ecNumber evidence="5">3.5.1.18</ecNumber>
    </recommendedName>
</protein>
<dbReference type="Gene3D" id="3.30.70.360">
    <property type="match status" value="1"/>
</dbReference>
<comment type="similarity">
    <text evidence="4">Belongs to the peptidase M20A family.</text>
</comment>
<evidence type="ECO:0000313" key="13">
    <source>
        <dbReference type="EMBL" id="HGW92548.1"/>
    </source>
</evidence>
<keyword evidence="10" id="KW-0170">Cobalt</keyword>
<evidence type="ECO:0000256" key="7">
    <source>
        <dbReference type="ARBA" id="ARBA00022723"/>
    </source>
</evidence>
<dbReference type="InterPro" id="IPR011650">
    <property type="entry name" value="Peptidase_M20_dimer"/>
</dbReference>
<dbReference type="EC" id="3.5.1.18" evidence="5"/>
<dbReference type="GO" id="GO:0046872">
    <property type="term" value="F:metal ion binding"/>
    <property type="evidence" value="ECO:0007669"/>
    <property type="project" value="UniProtKB-KW"/>
</dbReference>
<dbReference type="GO" id="GO:0008777">
    <property type="term" value="F:acetylornithine deacetylase activity"/>
    <property type="evidence" value="ECO:0007669"/>
    <property type="project" value="TreeGrafter"/>
</dbReference>
<reference evidence="13" key="1">
    <citation type="journal article" date="2020" name="mSystems">
        <title>Genome- and Community-Level Interaction Insights into Carbon Utilization and Element Cycling Functions of Hydrothermarchaeota in Hydrothermal Sediment.</title>
        <authorList>
            <person name="Zhou Z."/>
            <person name="Liu Y."/>
            <person name="Xu W."/>
            <person name="Pan J."/>
            <person name="Luo Z.H."/>
            <person name="Li M."/>
        </authorList>
    </citation>
    <scope>NUCLEOTIDE SEQUENCE [LARGE SCALE GENOMIC DNA]</scope>
    <source>
        <strain evidence="13">SpSt-780</strain>
    </source>
</reference>
<accession>A0A7C4YSV5</accession>
<dbReference type="InterPro" id="IPR002933">
    <property type="entry name" value="Peptidase_M20"/>
</dbReference>
<dbReference type="EMBL" id="DTHG01000102">
    <property type="protein sequence ID" value="HGW92548.1"/>
    <property type="molecule type" value="Genomic_DNA"/>
</dbReference>
<evidence type="ECO:0000256" key="11">
    <source>
        <dbReference type="ARBA" id="ARBA00051301"/>
    </source>
</evidence>
<dbReference type="Pfam" id="PF07687">
    <property type="entry name" value="M20_dimer"/>
    <property type="match status" value="1"/>
</dbReference>
<dbReference type="Gene3D" id="3.40.630.10">
    <property type="entry name" value="Zn peptidases"/>
    <property type="match status" value="2"/>
</dbReference>
<evidence type="ECO:0000256" key="4">
    <source>
        <dbReference type="ARBA" id="ARBA00006247"/>
    </source>
</evidence>
<evidence type="ECO:0000256" key="10">
    <source>
        <dbReference type="ARBA" id="ARBA00023285"/>
    </source>
</evidence>
<feature type="domain" description="Peptidase M20 dimerisation" evidence="12">
    <location>
        <begin position="175"/>
        <end position="280"/>
    </location>
</feature>
<dbReference type="InterPro" id="IPR010182">
    <property type="entry name" value="ArgE/DapE"/>
</dbReference>
<comment type="caution">
    <text evidence="13">The sequence shown here is derived from an EMBL/GenBank/DDBJ whole genome shotgun (WGS) entry which is preliminary data.</text>
</comment>
<dbReference type="NCBIfam" id="NF009555">
    <property type="entry name" value="PRK13004.1"/>
    <property type="match status" value="1"/>
</dbReference>
<comment type="cofactor">
    <cofactor evidence="2">
        <name>Zn(2+)</name>
        <dbReference type="ChEBI" id="CHEBI:29105"/>
    </cofactor>
</comment>
<evidence type="ECO:0000256" key="3">
    <source>
        <dbReference type="ARBA" id="ARBA00005130"/>
    </source>
</evidence>
<keyword evidence="9" id="KW-0862">Zinc</keyword>
<dbReference type="NCBIfam" id="TIGR01910">
    <property type="entry name" value="DapE-ArgE"/>
    <property type="match status" value="1"/>
</dbReference>
<dbReference type="GO" id="GO:0009014">
    <property type="term" value="F:succinyl-diaminopimelate desuccinylase activity"/>
    <property type="evidence" value="ECO:0007669"/>
    <property type="project" value="UniProtKB-EC"/>
</dbReference>
<keyword evidence="8 13" id="KW-0378">Hydrolase</keyword>
<sequence length="393" mass="43888">MMDILKIAKSYENFTAQNLSDIVKIKSLSGEEKEVIEKIESILKKENFDEVWTDGFGNLIGRIGKGDKIIAVDAHIDVVDTGDLSLWDFEPFSGEIKNGYVYGRGSADQKGGAASMITAGKILKDLGFDEATILFVFSIMEEDCDGLCWNYIIEKDGIKPDLVILTEPTDGKINIGQRGRMEIEIEFKGISAHASAPERGINAVRNASETVLKIDKLNKKLKKNKFLGKGSVAVTEFISSSPSLCAIPDYARIHLDRRLTLGEDKRSVIKELKDIIPKGAKIIILEYNKRSYKGEIFGQEKYFPTWMIDEDSKIVKIAKNTYRSLFKRNPVIGKWTFSTNGVSICGRHKIPAIGFGPGEERFAHSPNEKIPVKELVKASAFIANYILKLKEEL</sequence>
<evidence type="ECO:0000256" key="1">
    <source>
        <dbReference type="ARBA" id="ARBA00001941"/>
    </source>
</evidence>
<dbReference type="AlphaFoldDB" id="A0A7C4YSV5"/>
<dbReference type="PANTHER" id="PTHR43808">
    <property type="entry name" value="ACETYLORNITHINE DEACETYLASE"/>
    <property type="match status" value="1"/>
</dbReference>
<evidence type="ECO:0000256" key="6">
    <source>
        <dbReference type="ARBA" id="ARBA00016853"/>
    </source>
</evidence>
<dbReference type="Pfam" id="PF01546">
    <property type="entry name" value="Peptidase_M20"/>
    <property type="match status" value="1"/>
</dbReference>
<keyword evidence="7" id="KW-0479">Metal-binding</keyword>
<dbReference type="InterPro" id="IPR036264">
    <property type="entry name" value="Bact_exopeptidase_dim_dom"/>
</dbReference>
<comment type="pathway">
    <text evidence="3">Amino-acid biosynthesis; L-lysine biosynthesis via DAP pathway; LL-2,6-diaminopimelate from (S)-tetrahydrodipicolinate (succinylase route): step 3/3.</text>
</comment>
<name>A0A7C4YSV5_UNCW3</name>
<dbReference type="GO" id="GO:0006526">
    <property type="term" value="P:L-arginine biosynthetic process"/>
    <property type="evidence" value="ECO:0007669"/>
    <property type="project" value="TreeGrafter"/>
</dbReference>
<evidence type="ECO:0000256" key="2">
    <source>
        <dbReference type="ARBA" id="ARBA00001947"/>
    </source>
</evidence>
<dbReference type="SUPFAM" id="SSF55031">
    <property type="entry name" value="Bacterial exopeptidase dimerisation domain"/>
    <property type="match status" value="1"/>
</dbReference>
<evidence type="ECO:0000256" key="9">
    <source>
        <dbReference type="ARBA" id="ARBA00022833"/>
    </source>
</evidence>
<dbReference type="GO" id="GO:0009089">
    <property type="term" value="P:lysine biosynthetic process via diaminopimelate"/>
    <property type="evidence" value="ECO:0007669"/>
    <property type="project" value="UniProtKB-UniPathway"/>
</dbReference>
<comment type="cofactor">
    <cofactor evidence="1">
        <name>Co(2+)</name>
        <dbReference type="ChEBI" id="CHEBI:48828"/>
    </cofactor>
</comment>
<gene>
    <name evidence="13" type="ORF">ENV67_08450</name>
</gene>
<proteinExistence type="inferred from homology"/>
<dbReference type="InterPro" id="IPR017706">
    <property type="entry name" value="Peptidase_M20/DapE_YgeY"/>
</dbReference>
<evidence type="ECO:0000256" key="5">
    <source>
        <dbReference type="ARBA" id="ARBA00011921"/>
    </source>
</evidence>
<dbReference type="InterPro" id="IPR001261">
    <property type="entry name" value="ArgE/DapE_CS"/>
</dbReference>
<dbReference type="InterPro" id="IPR050072">
    <property type="entry name" value="Peptidase_M20A"/>
</dbReference>
<dbReference type="PROSITE" id="PS00758">
    <property type="entry name" value="ARGE_DAPE_CPG2_1"/>
    <property type="match status" value="1"/>
</dbReference>
<organism evidence="13">
    <name type="scientific">candidate division WOR-3 bacterium</name>
    <dbReference type="NCBI Taxonomy" id="2052148"/>
    <lineage>
        <taxon>Bacteria</taxon>
        <taxon>Bacteria division WOR-3</taxon>
    </lineage>
</organism>
<dbReference type="SUPFAM" id="SSF53187">
    <property type="entry name" value="Zn-dependent exopeptidases"/>
    <property type="match status" value="1"/>
</dbReference>
<dbReference type="UniPathway" id="UPA00034">
    <property type="reaction ID" value="UER00021"/>
</dbReference>
<evidence type="ECO:0000256" key="8">
    <source>
        <dbReference type="ARBA" id="ARBA00022801"/>
    </source>
</evidence>
<comment type="catalytic activity">
    <reaction evidence="11">
        <text>N-succinyl-(2S,6S)-2,6-diaminopimelate + H2O = (2S,6S)-2,6-diaminopimelate + succinate</text>
        <dbReference type="Rhea" id="RHEA:22608"/>
        <dbReference type="ChEBI" id="CHEBI:15377"/>
        <dbReference type="ChEBI" id="CHEBI:30031"/>
        <dbReference type="ChEBI" id="CHEBI:57609"/>
        <dbReference type="ChEBI" id="CHEBI:58087"/>
        <dbReference type="EC" id="3.5.1.18"/>
    </reaction>
</comment>
<evidence type="ECO:0000259" key="12">
    <source>
        <dbReference type="Pfam" id="PF07687"/>
    </source>
</evidence>
<dbReference type="NCBIfam" id="TIGR03526">
    <property type="entry name" value="selenium_YgeY"/>
    <property type="match status" value="1"/>
</dbReference>